<dbReference type="PANTHER" id="PTHR37017">
    <property type="entry name" value="AB HYDROLASE-1 DOMAIN-CONTAINING PROTEIN-RELATED"/>
    <property type="match status" value="1"/>
</dbReference>
<evidence type="ECO:0000313" key="2">
    <source>
        <dbReference type="EMBL" id="KIM98751.1"/>
    </source>
</evidence>
<reference evidence="2 3" key="1">
    <citation type="submission" date="2014-04" db="EMBL/GenBank/DDBJ databases">
        <authorList>
            <consortium name="DOE Joint Genome Institute"/>
            <person name="Kuo A."/>
            <person name="Martino E."/>
            <person name="Perotto S."/>
            <person name="Kohler A."/>
            <person name="Nagy L.G."/>
            <person name="Floudas D."/>
            <person name="Copeland A."/>
            <person name="Barry K.W."/>
            <person name="Cichocki N."/>
            <person name="Veneault-Fourrey C."/>
            <person name="LaButti K."/>
            <person name="Lindquist E.A."/>
            <person name="Lipzen A."/>
            <person name="Lundell T."/>
            <person name="Morin E."/>
            <person name="Murat C."/>
            <person name="Sun H."/>
            <person name="Tunlid A."/>
            <person name="Henrissat B."/>
            <person name="Grigoriev I.V."/>
            <person name="Hibbett D.S."/>
            <person name="Martin F."/>
            <person name="Nordberg H.P."/>
            <person name="Cantor M.N."/>
            <person name="Hua S.X."/>
        </authorList>
    </citation>
    <scope>NUCLEOTIDE SEQUENCE [LARGE SCALE GENOMIC DNA]</scope>
    <source>
        <strain evidence="2 3">Zn</strain>
    </source>
</reference>
<dbReference type="STRING" id="913774.A0A0C3H8P8"/>
<dbReference type="InterPro" id="IPR029058">
    <property type="entry name" value="AB_hydrolase_fold"/>
</dbReference>
<dbReference type="Proteomes" id="UP000054321">
    <property type="component" value="Unassembled WGS sequence"/>
</dbReference>
<sequence length="261" mass="28330">MSTTKPIIVLVPGAWHTPENYGPLISLLAVAGYPSIPISLPSAGAHPGHPDFSQDVAHVRKSITSLVEAGKDVVVVMHSGGSVCSSEAVRDLSKKDREGEGKAGGVIHLVYIGILLPKAGTSLFETFNSVMQIPDLDPDFIPETNQDYHVISEDGSSTITDGDTRFYSDLPPEEAKYWASRMTSCSLGTLMSTLTYEAWNNIPSAYIVCLKDKSIPLKQVREVVKRANIKMVLEVDSGHCPHLSQPKVVEEFIRKSAGEEL</sequence>
<organism evidence="2 3">
    <name type="scientific">Oidiodendron maius (strain Zn)</name>
    <dbReference type="NCBI Taxonomy" id="913774"/>
    <lineage>
        <taxon>Eukaryota</taxon>
        <taxon>Fungi</taxon>
        <taxon>Dikarya</taxon>
        <taxon>Ascomycota</taxon>
        <taxon>Pezizomycotina</taxon>
        <taxon>Leotiomycetes</taxon>
        <taxon>Leotiomycetes incertae sedis</taxon>
        <taxon>Myxotrichaceae</taxon>
        <taxon>Oidiodendron</taxon>
    </lineage>
</organism>
<gene>
    <name evidence="2" type="ORF">OIDMADRAFT_105154</name>
</gene>
<dbReference type="OrthoDB" id="1263307at2759"/>
<name>A0A0C3H8P8_OIDMZ</name>
<keyword evidence="3" id="KW-1185">Reference proteome</keyword>
<dbReference type="Pfam" id="PF12697">
    <property type="entry name" value="Abhydrolase_6"/>
    <property type="match status" value="1"/>
</dbReference>
<dbReference type="InterPro" id="IPR052897">
    <property type="entry name" value="Sec-Metab_Biosynth_Hydrolase"/>
</dbReference>
<accession>A0A0C3H8P8</accession>
<evidence type="ECO:0000313" key="3">
    <source>
        <dbReference type="Proteomes" id="UP000054321"/>
    </source>
</evidence>
<dbReference type="EMBL" id="KN832880">
    <property type="protein sequence ID" value="KIM98751.1"/>
    <property type="molecule type" value="Genomic_DNA"/>
</dbReference>
<dbReference type="HOGENOM" id="CLU_046066_1_3_1"/>
<dbReference type="AlphaFoldDB" id="A0A0C3H8P8"/>
<protein>
    <recommendedName>
        <fullName evidence="1">AB hydrolase-1 domain-containing protein</fullName>
    </recommendedName>
</protein>
<proteinExistence type="predicted"/>
<dbReference type="Gene3D" id="3.40.50.1820">
    <property type="entry name" value="alpha/beta hydrolase"/>
    <property type="match status" value="1"/>
</dbReference>
<dbReference type="PANTHER" id="PTHR37017:SF11">
    <property type="entry name" value="ESTERASE_LIPASE_THIOESTERASE DOMAIN-CONTAINING PROTEIN"/>
    <property type="match status" value="1"/>
</dbReference>
<dbReference type="InParanoid" id="A0A0C3H8P8"/>
<reference evidence="3" key="2">
    <citation type="submission" date="2015-01" db="EMBL/GenBank/DDBJ databases">
        <title>Evolutionary Origins and Diversification of the Mycorrhizal Mutualists.</title>
        <authorList>
            <consortium name="DOE Joint Genome Institute"/>
            <consortium name="Mycorrhizal Genomics Consortium"/>
            <person name="Kohler A."/>
            <person name="Kuo A."/>
            <person name="Nagy L.G."/>
            <person name="Floudas D."/>
            <person name="Copeland A."/>
            <person name="Barry K.W."/>
            <person name="Cichocki N."/>
            <person name="Veneault-Fourrey C."/>
            <person name="LaButti K."/>
            <person name="Lindquist E.A."/>
            <person name="Lipzen A."/>
            <person name="Lundell T."/>
            <person name="Morin E."/>
            <person name="Murat C."/>
            <person name="Riley R."/>
            <person name="Ohm R."/>
            <person name="Sun H."/>
            <person name="Tunlid A."/>
            <person name="Henrissat B."/>
            <person name="Grigoriev I.V."/>
            <person name="Hibbett D.S."/>
            <person name="Martin F."/>
        </authorList>
    </citation>
    <scope>NUCLEOTIDE SEQUENCE [LARGE SCALE GENOMIC DNA]</scope>
    <source>
        <strain evidence="3">Zn</strain>
    </source>
</reference>
<evidence type="ECO:0000259" key="1">
    <source>
        <dbReference type="Pfam" id="PF12697"/>
    </source>
</evidence>
<feature type="domain" description="AB hydrolase-1" evidence="1">
    <location>
        <begin position="8"/>
        <end position="251"/>
    </location>
</feature>
<dbReference type="SUPFAM" id="SSF53474">
    <property type="entry name" value="alpha/beta-Hydrolases"/>
    <property type="match status" value="1"/>
</dbReference>
<dbReference type="InterPro" id="IPR000073">
    <property type="entry name" value="AB_hydrolase_1"/>
</dbReference>